<dbReference type="SUPFAM" id="SSF56954">
    <property type="entry name" value="Outer membrane efflux proteins (OEP)"/>
    <property type="match status" value="1"/>
</dbReference>
<evidence type="ECO:0000313" key="10">
    <source>
        <dbReference type="Proteomes" id="UP000026249"/>
    </source>
</evidence>
<comment type="subcellular location">
    <subcellularLocation>
        <location evidence="1">Cell outer membrane</location>
    </subcellularLocation>
</comment>
<dbReference type="Pfam" id="PF02321">
    <property type="entry name" value="OEP"/>
    <property type="match status" value="2"/>
</dbReference>
<dbReference type="InterPro" id="IPR051906">
    <property type="entry name" value="TolC-like"/>
</dbReference>
<evidence type="ECO:0000256" key="3">
    <source>
        <dbReference type="ARBA" id="ARBA00022448"/>
    </source>
</evidence>
<keyword evidence="8" id="KW-0732">Signal</keyword>
<evidence type="ECO:0000256" key="5">
    <source>
        <dbReference type="ARBA" id="ARBA00022692"/>
    </source>
</evidence>
<keyword evidence="5" id="KW-0812">Transmembrane</keyword>
<dbReference type="GO" id="GO:1990281">
    <property type="term" value="C:efflux pump complex"/>
    <property type="evidence" value="ECO:0007669"/>
    <property type="project" value="TreeGrafter"/>
</dbReference>
<keyword evidence="3" id="KW-0813">Transport</keyword>
<organism evidence="9 10">
    <name type="scientific">Actibacterium mucosum KCTC 23349</name>
    <dbReference type="NCBI Taxonomy" id="1454373"/>
    <lineage>
        <taxon>Bacteria</taxon>
        <taxon>Pseudomonadati</taxon>
        <taxon>Pseudomonadota</taxon>
        <taxon>Alphaproteobacteria</taxon>
        <taxon>Rhodobacterales</taxon>
        <taxon>Roseobacteraceae</taxon>
        <taxon>Actibacterium</taxon>
    </lineage>
</organism>
<dbReference type="PANTHER" id="PTHR30026:SF22">
    <property type="entry name" value="OUTER MEMBRANE EFFLUX PROTEIN"/>
    <property type="match status" value="1"/>
</dbReference>
<gene>
    <name evidence="9" type="ORF">ACMU_03385</name>
</gene>
<feature type="chain" id="PRO_5001559389" evidence="8">
    <location>
        <begin position="27"/>
        <end position="461"/>
    </location>
</feature>
<dbReference type="NCBIfam" id="TIGR01844">
    <property type="entry name" value="type_I_sec_TolC"/>
    <property type="match status" value="1"/>
</dbReference>
<evidence type="ECO:0000313" key="9">
    <source>
        <dbReference type="EMBL" id="KAJ54139.1"/>
    </source>
</evidence>
<dbReference type="STRING" id="1454373.ACMU_03385"/>
<dbReference type="Proteomes" id="UP000026249">
    <property type="component" value="Unassembled WGS sequence"/>
</dbReference>
<proteinExistence type="inferred from homology"/>
<dbReference type="PANTHER" id="PTHR30026">
    <property type="entry name" value="OUTER MEMBRANE PROTEIN TOLC"/>
    <property type="match status" value="1"/>
</dbReference>
<keyword evidence="7" id="KW-0998">Cell outer membrane</keyword>
<evidence type="ECO:0000256" key="2">
    <source>
        <dbReference type="ARBA" id="ARBA00007613"/>
    </source>
</evidence>
<evidence type="ECO:0000256" key="7">
    <source>
        <dbReference type="ARBA" id="ARBA00023237"/>
    </source>
</evidence>
<sequence>MKPIRGTMMRRLTMSAAILLAGTTGALSETLTDALIKAYNNSQLLEQNRALLRAADEGVAQSVAALRPVLAFVADASIQNVSPSPTFGNSTNTSASISLQASMDLYDGGNNRLAIEGAKESVLSTRAQLLGLEQNVLLSAVVSYNTLRSATENLRLAQSNVRLSAEQLRAARDRFEVGEVTRTDVSQAESALARAQSQEVSARGSVLQAQEAYRAEIGGLPSNLMGVPRVPQLPNSLDAARKLAQRNHPTITAAQHDVAAAEILVSRAKTTLGPSVTGTAGLSAGDTGRSSASLSLQLQQTLYAGGALKSALRQASANRDAARSSLLRSTQIVEQGVGDAWTGLAVARAQIEATDKQIRAAQLAFDGTREEARLGARTTLDVLDAQQDLLDAQTARVDAEAALFNSYYVVLQSVGLLTVDHLGLGIPTYDPAAYYNAVKTAPVRSVQGEKLDRIMKSLGKN</sequence>
<reference evidence="9 10" key="1">
    <citation type="submission" date="2014-03" db="EMBL/GenBank/DDBJ databases">
        <title>Draft Genome Sequence of Actibacterium mucosum KCTC 23349, a Marine Alphaproteobacterium with Complex Ionic Requirements Isolated from Mediterranean Seawater at Malvarrosa Beach, Valencia, Spain.</title>
        <authorList>
            <person name="Arahal D.R."/>
            <person name="Shao Z."/>
            <person name="Lai Q."/>
            <person name="Pujalte M.J."/>
        </authorList>
    </citation>
    <scope>NUCLEOTIDE SEQUENCE [LARGE SCALE GENOMIC DNA]</scope>
    <source>
        <strain evidence="9 10">KCTC 23349</strain>
    </source>
</reference>
<dbReference type="GO" id="GO:0015562">
    <property type="term" value="F:efflux transmembrane transporter activity"/>
    <property type="evidence" value="ECO:0007669"/>
    <property type="project" value="InterPro"/>
</dbReference>
<evidence type="ECO:0000256" key="4">
    <source>
        <dbReference type="ARBA" id="ARBA00022452"/>
    </source>
</evidence>
<keyword evidence="10" id="KW-1185">Reference proteome</keyword>
<keyword evidence="6" id="KW-0472">Membrane</keyword>
<evidence type="ECO:0000256" key="6">
    <source>
        <dbReference type="ARBA" id="ARBA00023136"/>
    </source>
</evidence>
<protein>
    <submittedName>
        <fullName evidence="9">Transporter</fullName>
    </submittedName>
</protein>
<comment type="caution">
    <text evidence="9">The sequence shown here is derived from an EMBL/GenBank/DDBJ whole genome shotgun (WGS) entry which is preliminary data.</text>
</comment>
<evidence type="ECO:0000256" key="8">
    <source>
        <dbReference type="SAM" id="SignalP"/>
    </source>
</evidence>
<dbReference type="GO" id="GO:0015288">
    <property type="term" value="F:porin activity"/>
    <property type="evidence" value="ECO:0007669"/>
    <property type="project" value="TreeGrafter"/>
</dbReference>
<comment type="similarity">
    <text evidence="2">Belongs to the outer membrane factor (OMF) (TC 1.B.17) family.</text>
</comment>
<dbReference type="Gene3D" id="1.20.1600.10">
    <property type="entry name" value="Outer membrane efflux proteins (OEP)"/>
    <property type="match status" value="1"/>
</dbReference>
<dbReference type="InterPro" id="IPR010130">
    <property type="entry name" value="T1SS_OMP_TolC"/>
</dbReference>
<dbReference type="AlphaFoldDB" id="A0A037ZCA9"/>
<name>A0A037ZCA9_9RHOB</name>
<evidence type="ECO:0000256" key="1">
    <source>
        <dbReference type="ARBA" id="ARBA00004442"/>
    </source>
</evidence>
<keyword evidence="4" id="KW-1134">Transmembrane beta strand</keyword>
<accession>A0A037ZCA9</accession>
<dbReference type="EMBL" id="JFKE01000010">
    <property type="protein sequence ID" value="KAJ54139.1"/>
    <property type="molecule type" value="Genomic_DNA"/>
</dbReference>
<feature type="signal peptide" evidence="8">
    <location>
        <begin position="1"/>
        <end position="26"/>
    </location>
</feature>
<dbReference type="InterPro" id="IPR003423">
    <property type="entry name" value="OMP_efflux"/>
</dbReference>
<dbReference type="GO" id="GO:0009279">
    <property type="term" value="C:cell outer membrane"/>
    <property type="evidence" value="ECO:0007669"/>
    <property type="project" value="UniProtKB-SubCell"/>
</dbReference>